<dbReference type="AlphaFoldDB" id="A0A9D3RRD1"/>
<name>A0A9D3RRD1_ANGAN</name>
<evidence type="ECO:0000313" key="4">
    <source>
        <dbReference type="EMBL" id="KAG5840419.1"/>
    </source>
</evidence>
<comment type="caution">
    <text evidence="4">The sequence shown here is derived from an EMBL/GenBank/DDBJ whole genome shotgun (WGS) entry which is preliminary data.</text>
</comment>
<gene>
    <name evidence="4" type="ORF">ANANG_G00188620</name>
</gene>
<dbReference type="InterPro" id="IPR025561">
    <property type="entry name" value="KSR_SAM-like_dom"/>
</dbReference>
<accession>A0A9D3RRD1</accession>
<proteinExistence type="predicted"/>
<dbReference type="InterPro" id="IPR013761">
    <property type="entry name" value="SAM/pointed_sf"/>
</dbReference>
<evidence type="ECO:0000259" key="3">
    <source>
        <dbReference type="Pfam" id="PF20406"/>
    </source>
</evidence>
<dbReference type="Pfam" id="PF20406">
    <property type="entry name" value="SAM_KSR1_N"/>
    <property type="match status" value="1"/>
</dbReference>
<evidence type="ECO:0000256" key="1">
    <source>
        <dbReference type="SAM" id="MobiDB-lite"/>
    </source>
</evidence>
<keyword evidence="5" id="KW-1185">Reference proteome</keyword>
<organism evidence="4 5">
    <name type="scientific">Anguilla anguilla</name>
    <name type="common">European freshwater eel</name>
    <name type="synonym">Muraena anguilla</name>
    <dbReference type="NCBI Taxonomy" id="7936"/>
    <lineage>
        <taxon>Eukaryota</taxon>
        <taxon>Metazoa</taxon>
        <taxon>Chordata</taxon>
        <taxon>Craniata</taxon>
        <taxon>Vertebrata</taxon>
        <taxon>Euteleostomi</taxon>
        <taxon>Actinopterygii</taxon>
        <taxon>Neopterygii</taxon>
        <taxon>Teleostei</taxon>
        <taxon>Anguilliformes</taxon>
        <taxon>Anguillidae</taxon>
        <taxon>Anguilla</taxon>
    </lineage>
</organism>
<feature type="domain" description="Kinase suppressor of RAS SAM-like" evidence="2">
    <location>
        <begin position="85"/>
        <end position="151"/>
    </location>
</feature>
<reference evidence="4" key="1">
    <citation type="submission" date="2021-01" db="EMBL/GenBank/DDBJ databases">
        <title>A chromosome-scale assembly of European eel, Anguilla anguilla.</title>
        <authorList>
            <person name="Henkel C."/>
            <person name="Jong-Raadsen S.A."/>
            <person name="Dufour S."/>
            <person name="Weltzien F.-A."/>
            <person name="Palstra A.P."/>
            <person name="Pelster B."/>
            <person name="Spaink H.P."/>
            <person name="Van Den Thillart G.E."/>
            <person name="Jansen H."/>
            <person name="Zahm M."/>
            <person name="Klopp C."/>
            <person name="Cedric C."/>
            <person name="Louis A."/>
            <person name="Berthelot C."/>
            <person name="Parey E."/>
            <person name="Roest Crollius H."/>
            <person name="Montfort J."/>
            <person name="Robinson-Rechavi M."/>
            <person name="Bucao C."/>
            <person name="Bouchez O."/>
            <person name="Gislard M."/>
            <person name="Lluch J."/>
            <person name="Milhes M."/>
            <person name="Lampietro C."/>
            <person name="Lopez Roques C."/>
            <person name="Donnadieu C."/>
            <person name="Braasch I."/>
            <person name="Desvignes T."/>
            <person name="Postlethwait J."/>
            <person name="Bobe J."/>
            <person name="Guiguen Y."/>
            <person name="Dirks R."/>
        </authorList>
    </citation>
    <scope>NUCLEOTIDE SEQUENCE</scope>
    <source>
        <strain evidence="4">Tag_6206</strain>
        <tissue evidence="4">Liver</tissue>
    </source>
</reference>
<dbReference type="EMBL" id="JAFIRN010000010">
    <property type="protein sequence ID" value="KAG5840419.1"/>
    <property type="molecule type" value="Genomic_DNA"/>
</dbReference>
<dbReference type="Pfam" id="PF13543">
    <property type="entry name" value="SAM_KSR1"/>
    <property type="match status" value="1"/>
</dbReference>
<feature type="domain" description="Kinase suppressor RAS 1 N-terminal helical hairpin" evidence="3">
    <location>
        <begin position="23"/>
        <end position="75"/>
    </location>
</feature>
<dbReference type="Proteomes" id="UP001044222">
    <property type="component" value="Chromosome 10"/>
</dbReference>
<dbReference type="Gene3D" id="6.10.140.1120">
    <property type="match status" value="1"/>
</dbReference>
<protein>
    <submittedName>
        <fullName evidence="4">Uncharacterized protein</fullName>
    </submittedName>
</protein>
<dbReference type="InterPro" id="IPR046861">
    <property type="entry name" value="SAM_KSR1_N"/>
</dbReference>
<feature type="region of interest" description="Disordered" evidence="1">
    <location>
        <begin position="248"/>
        <end position="283"/>
    </location>
</feature>
<dbReference type="InterPro" id="IPR046933">
    <property type="entry name" value="SAM_KSR1_N_sf"/>
</dbReference>
<dbReference type="Gene3D" id="1.10.150.50">
    <property type="entry name" value="Transcription Factor, Ets-1"/>
    <property type="match status" value="1"/>
</dbReference>
<dbReference type="FunFam" id="1.10.150.50:FF:000031">
    <property type="entry name" value="Kinase suppressor of Ras 2"/>
    <property type="match status" value="1"/>
</dbReference>
<evidence type="ECO:0000259" key="2">
    <source>
        <dbReference type="Pfam" id="PF13543"/>
    </source>
</evidence>
<sequence length="429" mass="46965">MDEENMTKSEEQHLSLQKALQQCELVQNMIDISISSLEGLRTKCATSNDLTQKEIRTLEGKLVKYFSRQLSCKRKVALPERNAELEEFPHLGHWFRIVNMRKEVTEDIGPGQLTLEGLLEMDDEQVCETVQKFGANAEECARLNAALSCLRSVHKSDPAIEMAVGRILFVLKSCSEPGWPSRGEQGEEWAATLRSAEPCWAGRRGFCGLPLRQNGIKCGAGRARHTPVSRQPVSSCLTRALEELELTTGGPFEPGFATPSASPDNARGPLSSSAPPPRLAEPPLTFPRHFRFLSPFKRRHRPEEILGKRQACDWGPSSGPGGALAGLAVIVADFSLNDASPITLVFVRLGLRRPSSTRGAISMYRRSRRPSLPPNSEKAILVGVVPACARFDARRLPLAPVIVSLKGGDKGELNKGACRGALNPDETDS</sequence>
<evidence type="ECO:0000313" key="5">
    <source>
        <dbReference type="Proteomes" id="UP001044222"/>
    </source>
</evidence>